<keyword evidence="6 7" id="KW-0472">Membrane</keyword>
<dbReference type="Pfam" id="PF06808">
    <property type="entry name" value="DctM"/>
    <property type="match status" value="1"/>
</dbReference>
<feature type="transmembrane region" description="Helical" evidence="7">
    <location>
        <begin position="12"/>
        <end position="37"/>
    </location>
</feature>
<keyword evidence="4 7" id="KW-0812">Transmembrane</keyword>
<dbReference type="InterPro" id="IPR010656">
    <property type="entry name" value="DctM"/>
</dbReference>
<feature type="transmembrane region" description="Helical" evidence="7">
    <location>
        <begin position="277"/>
        <end position="296"/>
    </location>
</feature>
<gene>
    <name evidence="9" type="ORF">ACFPOB_17590</name>
</gene>
<evidence type="ECO:0000256" key="4">
    <source>
        <dbReference type="ARBA" id="ARBA00022692"/>
    </source>
</evidence>
<keyword evidence="2" id="KW-1003">Cell membrane</keyword>
<comment type="subunit">
    <text evidence="7">The complex comprises the extracytoplasmic solute receptor protein and the two transmembrane proteins.</text>
</comment>
<comment type="caution">
    <text evidence="9">The sequence shown here is derived from an EMBL/GenBank/DDBJ whole genome shotgun (WGS) entry which is preliminary data.</text>
</comment>
<protein>
    <recommendedName>
        <fullName evidence="7">TRAP transporter large permease protein</fullName>
    </recommendedName>
</protein>
<evidence type="ECO:0000256" key="5">
    <source>
        <dbReference type="ARBA" id="ARBA00022989"/>
    </source>
</evidence>
<feature type="transmembrane region" description="Helical" evidence="7">
    <location>
        <begin position="316"/>
        <end position="339"/>
    </location>
</feature>
<name>A0ABW0IW44_9HYPH</name>
<dbReference type="Proteomes" id="UP001596053">
    <property type="component" value="Unassembled WGS sequence"/>
</dbReference>
<comment type="similarity">
    <text evidence="7">Belongs to the TRAP transporter large permease family.</text>
</comment>
<keyword evidence="10" id="KW-1185">Reference proteome</keyword>
<evidence type="ECO:0000256" key="7">
    <source>
        <dbReference type="RuleBase" id="RU369079"/>
    </source>
</evidence>
<feature type="transmembrane region" description="Helical" evidence="7">
    <location>
        <begin position="171"/>
        <end position="195"/>
    </location>
</feature>
<feature type="transmembrane region" description="Helical" evidence="7">
    <location>
        <begin position="400"/>
        <end position="421"/>
    </location>
</feature>
<dbReference type="NCBIfam" id="TIGR00786">
    <property type="entry name" value="dctM"/>
    <property type="match status" value="1"/>
</dbReference>
<dbReference type="RefSeq" id="WP_377799701.1">
    <property type="nucleotide sequence ID" value="NZ_JBHSLW010000028.1"/>
</dbReference>
<comment type="subcellular location">
    <subcellularLocation>
        <location evidence="1 7">Cell inner membrane</location>
        <topology evidence="1 7">Multi-pass membrane protein</topology>
    </subcellularLocation>
</comment>
<keyword evidence="5 7" id="KW-1133">Transmembrane helix</keyword>
<evidence type="ECO:0000256" key="1">
    <source>
        <dbReference type="ARBA" id="ARBA00004429"/>
    </source>
</evidence>
<dbReference type="PIRSF" id="PIRSF006066">
    <property type="entry name" value="HI0050"/>
    <property type="match status" value="1"/>
</dbReference>
<evidence type="ECO:0000259" key="8">
    <source>
        <dbReference type="Pfam" id="PF06808"/>
    </source>
</evidence>
<organism evidence="9 10">
    <name type="scientific">Bosea eneae</name>
    <dbReference type="NCBI Taxonomy" id="151454"/>
    <lineage>
        <taxon>Bacteria</taxon>
        <taxon>Pseudomonadati</taxon>
        <taxon>Pseudomonadota</taxon>
        <taxon>Alphaproteobacteria</taxon>
        <taxon>Hyphomicrobiales</taxon>
        <taxon>Boseaceae</taxon>
        <taxon>Bosea</taxon>
    </lineage>
</organism>
<keyword evidence="3 7" id="KW-0997">Cell inner membrane</keyword>
<evidence type="ECO:0000256" key="6">
    <source>
        <dbReference type="ARBA" id="ARBA00023136"/>
    </source>
</evidence>
<feature type="transmembrane region" description="Helical" evidence="7">
    <location>
        <begin position="134"/>
        <end position="151"/>
    </location>
</feature>
<dbReference type="PANTHER" id="PTHR33362:SF2">
    <property type="entry name" value="TRAP TRANSPORTER LARGE PERMEASE PROTEIN"/>
    <property type="match status" value="1"/>
</dbReference>
<dbReference type="EMBL" id="JBHSLW010000028">
    <property type="protein sequence ID" value="MFC5421373.1"/>
    <property type="molecule type" value="Genomic_DNA"/>
</dbReference>
<feature type="transmembrane region" description="Helical" evidence="7">
    <location>
        <begin position="49"/>
        <end position="69"/>
    </location>
</feature>
<accession>A0ABW0IW44</accession>
<keyword evidence="7" id="KW-0813">Transport</keyword>
<evidence type="ECO:0000256" key="3">
    <source>
        <dbReference type="ARBA" id="ARBA00022519"/>
    </source>
</evidence>
<feature type="transmembrane region" description="Helical" evidence="7">
    <location>
        <begin position="235"/>
        <end position="257"/>
    </location>
</feature>
<proteinExistence type="inferred from homology"/>
<reference evidence="10" key="1">
    <citation type="journal article" date="2019" name="Int. J. Syst. Evol. Microbiol.">
        <title>The Global Catalogue of Microorganisms (GCM) 10K type strain sequencing project: providing services to taxonomists for standard genome sequencing and annotation.</title>
        <authorList>
            <consortium name="The Broad Institute Genomics Platform"/>
            <consortium name="The Broad Institute Genome Sequencing Center for Infectious Disease"/>
            <person name="Wu L."/>
            <person name="Ma J."/>
        </authorList>
    </citation>
    <scope>NUCLEOTIDE SEQUENCE [LARGE SCALE GENOMIC DNA]</scope>
    <source>
        <strain evidence="10">NCAIM B.01391</strain>
    </source>
</reference>
<evidence type="ECO:0000313" key="9">
    <source>
        <dbReference type="EMBL" id="MFC5421373.1"/>
    </source>
</evidence>
<feature type="transmembrane region" description="Helical" evidence="7">
    <location>
        <begin position="207"/>
        <end position="229"/>
    </location>
</feature>
<dbReference type="InterPro" id="IPR004681">
    <property type="entry name" value="TRAP_DctM"/>
</dbReference>
<comment type="function">
    <text evidence="7">Part of the tripartite ATP-independent periplasmic (TRAP) transport system.</text>
</comment>
<feature type="domain" description="TRAP C4-dicarboxylate transport system permease DctM subunit" evidence="8">
    <location>
        <begin position="7"/>
        <end position="417"/>
    </location>
</feature>
<evidence type="ECO:0000256" key="2">
    <source>
        <dbReference type="ARBA" id="ARBA00022475"/>
    </source>
</evidence>
<dbReference type="PANTHER" id="PTHR33362">
    <property type="entry name" value="SIALIC ACID TRAP TRANSPORTER PERMEASE PROTEIN SIAT-RELATED"/>
    <property type="match status" value="1"/>
</dbReference>
<evidence type="ECO:0000313" key="10">
    <source>
        <dbReference type="Proteomes" id="UP001596053"/>
    </source>
</evidence>
<sequence>MELWVLFGTFSLLLLIGVPVAFCLGIASVATVIYMGLPPVVVFQQMNSGMNAFAMMAIPFFIYAGDLMIRGGIAERLIQMAASLVGHLRGGLGQVNVVTCTLFGGISGSAVADASAVGGLMIPQMKKRGYDADYAVNVTANAAIIALLIPPSHNMIIYSLSAGGNLSIADLFTAGVVPGLLLCAALMVAAWAVAVRRGYPREAFPGFAAVGRYVVLALPGILLIGIIFGGVRSGVFTATESSCVAVVYAILVTILVYRQLTWTAFVEATLGAVRTTAMVLLVIGAAGSFGWLMAFLQVPQATIAAMKAVSDSPLVILLMINIILLVLGTFMDMAPMIIICTPIFLPVVKAFGVDPIHFGVILILNAGIGLNTPPVGSVQFVACAIGRISIGESMRTIWPFYGASVAVLLLVTYVPGISLWLPRLFH</sequence>
<comment type="caution">
    <text evidence="7">Lacks conserved residue(s) required for the propagation of feature annotation.</text>
</comment>